<gene>
    <name evidence="2" type="ORF">EUGRSUZ_D02020</name>
</gene>
<protein>
    <submittedName>
        <fullName evidence="2">Uncharacterized protein</fullName>
    </submittedName>
</protein>
<dbReference type="InParanoid" id="A0A059CIF1"/>
<dbReference type="AlphaFoldDB" id="A0A059CIF1"/>
<dbReference type="Gramene" id="KCW77720">
    <property type="protein sequence ID" value="KCW77720"/>
    <property type="gene ID" value="EUGRSUZ_D02020"/>
</dbReference>
<proteinExistence type="predicted"/>
<organism evidence="2">
    <name type="scientific">Eucalyptus grandis</name>
    <name type="common">Flooded gum</name>
    <dbReference type="NCBI Taxonomy" id="71139"/>
    <lineage>
        <taxon>Eukaryota</taxon>
        <taxon>Viridiplantae</taxon>
        <taxon>Streptophyta</taxon>
        <taxon>Embryophyta</taxon>
        <taxon>Tracheophyta</taxon>
        <taxon>Spermatophyta</taxon>
        <taxon>Magnoliopsida</taxon>
        <taxon>eudicotyledons</taxon>
        <taxon>Gunneridae</taxon>
        <taxon>Pentapetalae</taxon>
        <taxon>rosids</taxon>
        <taxon>malvids</taxon>
        <taxon>Myrtales</taxon>
        <taxon>Myrtaceae</taxon>
        <taxon>Myrtoideae</taxon>
        <taxon>Eucalypteae</taxon>
        <taxon>Eucalyptus</taxon>
    </lineage>
</organism>
<keyword evidence="1" id="KW-1133">Transmembrane helix</keyword>
<keyword evidence="1" id="KW-0472">Membrane</keyword>
<reference evidence="2" key="1">
    <citation type="submission" date="2013-07" db="EMBL/GenBank/DDBJ databases">
        <title>The genome of Eucalyptus grandis.</title>
        <authorList>
            <person name="Schmutz J."/>
            <person name="Hayes R."/>
            <person name="Myburg A."/>
            <person name="Tuskan G."/>
            <person name="Grattapaglia D."/>
            <person name="Rokhsar D.S."/>
        </authorList>
    </citation>
    <scope>NUCLEOTIDE SEQUENCE</scope>
    <source>
        <tissue evidence="2">Leaf extractions</tissue>
    </source>
</reference>
<name>A0A059CIF1_EUCGR</name>
<feature type="transmembrane region" description="Helical" evidence="1">
    <location>
        <begin position="41"/>
        <end position="64"/>
    </location>
</feature>
<keyword evidence="1" id="KW-0812">Transmembrane</keyword>
<evidence type="ECO:0000313" key="2">
    <source>
        <dbReference type="EMBL" id="KCW77720.1"/>
    </source>
</evidence>
<dbReference type="EMBL" id="KK198756">
    <property type="protein sequence ID" value="KCW77720.1"/>
    <property type="molecule type" value="Genomic_DNA"/>
</dbReference>
<accession>A0A059CIF1</accession>
<evidence type="ECO:0000256" key="1">
    <source>
        <dbReference type="SAM" id="Phobius"/>
    </source>
</evidence>
<sequence>MAARLPIPMSFFAFYFCFGFYFIVYSFPLKSCVRNSTNCNFSFHIGSYIPCELTILLVTGFWIISI</sequence>
<feature type="transmembrane region" description="Helical" evidence="1">
    <location>
        <begin position="12"/>
        <end position="29"/>
    </location>
</feature>